<evidence type="ECO:0000313" key="2">
    <source>
        <dbReference type="Proteomes" id="UP000239210"/>
    </source>
</evidence>
<gene>
    <name evidence="1" type="ORF">LY71_102426</name>
</gene>
<evidence type="ECO:0000313" key="1">
    <source>
        <dbReference type="EMBL" id="PRY51357.1"/>
    </source>
</evidence>
<dbReference type="EMBL" id="PVTG01000002">
    <property type="protein sequence ID" value="PRY51357.1"/>
    <property type="molecule type" value="Genomic_DNA"/>
</dbReference>
<name>A0A2T0U0A8_9ACTN</name>
<dbReference type="RefSeq" id="WP_106275836.1">
    <property type="nucleotide sequence ID" value="NZ_PVTG01000002.1"/>
</dbReference>
<proteinExistence type="predicted"/>
<dbReference type="Gene3D" id="3.10.450.50">
    <property type="match status" value="1"/>
</dbReference>
<comment type="caution">
    <text evidence="1">The sequence shown here is derived from an EMBL/GenBank/DDBJ whole genome shotgun (WGS) entry which is preliminary data.</text>
</comment>
<dbReference type="Pfam" id="PF07366">
    <property type="entry name" value="SnoaL"/>
    <property type="match status" value="1"/>
</dbReference>
<accession>A0A2T0U0A8</accession>
<organism evidence="1 2">
    <name type="scientific">Geodermatophilus tzadiensis</name>
    <dbReference type="NCBI Taxonomy" id="1137988"/>
    <lineage>
        <taxon>Bacteria</taxon>
        <taxon>Bacillati</taxon>
        <taxon>Actinomycetota</taxon>
        <taxon>Actinomycetes</taxon>
        <taxon>Geodermatophilales</taxon>
        <taxon>Geodermatophilaceae</taxon>
        <taxon>Geodermatophilus</taxon>
    </lineage>
</organism>
<dbReference type="PANTHER" id="PTHR38436:SF1">
    <property type="entry name" value="ESTER CYCLASE"/>
    <property type="match status" value="1"/>
</dbReference>
<dbReference type="PANTHER" id="PTHR38436">
    <property type="entry name" value="POLYKETIDE CYCLASE SNOAL-LIKE DOMAIN"/>
    <property type="match status" value="1"/>
</dbReference>
<dbReference type="Proteomes" id="UP000239210">
    <property type="component" value="Unassembled WGS sequence"/>
</dbReference>
<reference evidence="1 2" key="1">
    <citation type="submission" date="2018-03" db="EMBL/GenBank/DDBJ databases">
        <title>Genomic Encyclopedia of Archaeal and Bacterial Type Strains, Phase II (KMG-II): from individual species to whole genera.</title>
        <authorList>
            <person name="Goeker M."/>
        </authorList>
    </citation>
    <scope>NUCLEOTIDE SEQUENCE [LARGE SCALE GENOMIC DNA]</scope>
    <source>
        <strain evidence="1 2">DSM 45416</strain>
    </source>
</reference>
<sequence>MTSVEGNKRLVARAIAEVLNGGDLDAVDELYAPGIAAAAREWVAPFREAFPDVRMETVALVGEGDTVVGHFRCSGTHTGPWRGRPPTGRAFRDVREVYWFTLRDGRIVDWWGLEDDDDRRRQLGRRPGSS</sequence>
<dbReference type="InterPro" id="IPR032710">
    <property type="entry name" value="NTF2-like_dom_sf"/>
</dbReference>
<dbReference type="AlphaFoldDB" id="A0A2T0U0A8"/>
<dbReference type="SUPFAM" id="SSF54427">
    <property type="entry name" value="NTF2-like"/>
    <property type="match status" value="1"/>
</dbReference>
<dbReference type="GO" id="GO:0030638">
    <property type="term" value="P:polyketide metabolic process"/>
    <property type="evidence" value="ECO:0007669"/>
    <property type="project" value="InterPro"/>
</dbReference>
<dbReference type="OrthoDB" id="3624661at2"/>
<protein>
    <submittedName>
        <fullName evidence="1">SnoaL-like polyketide cyclase</fullName>
    </submittedName>
</protein>
<dbReference type="InterPro" id="IPR009959">
    <property type="entry name" value="Cyclase_SnoaL-like"/>
</dbReference>
<keyword evidence="2" id="KW-1185">Reference proteome</keyword>